<dbReference type="FunFam" id="3.40.50.300:FF:000298">
    <property type="entry name" value="ATP-binding cassette sub-family A member 12"/>
    <property type="match status" value="1"/>
</dbReference>
<feature type="region of interest" description="Disordered" evidence="9">
    <location>
        <begin position="1610"/>
        <end position="1631"/>
    </location>
</feature>
<keyword evidence="3 10" id="KW-0812">Transmembrane</keyword>
<keyword evidence="6" id="KW-0067">ATP-binding</keyword>
<dbReference type="PROSITE" id="PS50893">
    <property type="entry name" value="ABC_TRANSPORTER_2"/>
    <property type="match status" value="2"/>
</dbReference>
<protein>
    <recommendedName>
        <fullName evidence="11">ABC transporter domain-containing protein</fullName>
    </recommendedName>
</protein>
<dbReference type="SUPFAM" id="SSF52540">
    <property type="entry name" value="P-loop containing nucleoside triphosphate hydrolases"/>
    <property type="match status" value="2"/>
</dbReference>
<feature type="transmembrane region" description="Helical" evidence="10">
    <location>
        <begin position="876"/>
        <end position="896"/>
    </location>
</feature>
<evidence type="ECO:0000256" key="5">
    <source>
        <dbReference type="ARBA" id="ARBA00022741"/>
    </source>
</evidence>
<comment type="caution">
    <text evidence="12">The sequence shown here is derived from an EMBL/GenBank/DDBJ whole genome shotgun (WGS) entry which is preliminary data.</text>
</comment>
<organism evidence="12 13">
    <name type="scientific">Photinus pyralis</name>
    <name type="common">Common eastern firefly</name>
    <name type="synonym">Lampyris pyralis</name>
    <dbReference type="NCBI Taxonomy" id="7054"/>
    <lineage>
        <taxon>Eukaryota</taxon>
        <taxon>Metazoa</taxon>
        <taxon>Ecdysozoa</taxon>
        <taxon>Arthropoda</taxon>
        <taxon>Hexapoda</taxon>
        <taxon>Insecta</taxon>
        <taxon>Pterygota</taxon>
        <taxon>Neoptera</taxon>
        <taxon>Endopterygota</taxon>
        <taxon>Coleoptera</taxon>
        <taxon>Polyphaga</taxon>
        <taxon>Elateriformia</taxon>
        <taxon>Elateroidea</taxon>
        <taxon>Lampyridae</taxon>
        <taxon>Lampyrinae</taxon>
        <taxon>Photinus</taxon>
    </lineage>
</organism>
<proteinExistence type="predicted"/>
<feature type="transmembrane region" description="Helical" evidence="10">
    <location>
        <begin position="347"/>
        <end position="367"/>
    </location>
</feature>
<dbReference type="InterPro" id="IPR013525">
    <property type="entry name" value="ABC2_TM"/>
</dbReference>
<dbReference type="Gene3D" id="3.40.50.300">
    <property type="entry name" value="P-loop containing nucleotide triphosphate hydrolases"/>
    <property type="match status" value="2"/>
</dbReference>
<dbReference type="SMART" id="SM00382">
    <property type="entry name" value="AAA"/>
    <property type="match status" value="2"/>
</dbReference>
<dbReference type="GO" id="GO:0016020">
    <property type="term" value="C:membrane"/>
    <property type="evidence" value="ECO:0007669"/>
    <property type="project" value="UniProtKB-SubCell"/>
</dbReference>
<dbReference type="GO" id="GO:0140359">
    <property type="term" value="F:ABC-type transporter activity"/>
    <property type="evidence" value="ECO:0007669"/>
    <property type="project" value="InterPro"/>
</dbReference>
<dbReference type="CDD" id="cd03263">
    <property type="entry name" value="ABC_subfamily_A"/>
    <property type="match status" value="2"/>
</dbReference>
<feature type="transmembrane region" description="Helical" evidence="10">
    <location>
        <begin position="1050"/>
        <end position="1071"/>
    </location>
</feature>
<name>A0A5N4B2T2_PHOPY</name>
<keyword evidence="4" id="KW-0677">Repeat</keyword>
<dbReference type="Proteomes" id="UP000327044">
    <property type="component" value="Unassembled WGS sequence"/>
</dbReference>
<feature type="transmembrane region" description="Helical" evidence="10">
    <location>
        <begin position="1269"/>
        <end position="1290"/>
    </location>
</feature>
<dbReference type="Pfam" id="PF12698">
    <property type="entry name" value="ABC2_membrane_3"/>
    <property type="match status" value="2"/>
</dbReference>
<feature type="transmembrane region" description="Helical" evidence="10">
    <location>
        <begin position="23"/>
        <end position="44"/>
    </location>
</feature>
<dbReference type="InterPro" id="IPR003439">
    <property type="entry name" value="ABC_transporter-like_ATP-bd"/>
</dbReference>
<evidence type="ECO:0000256" key="7">
    <source>
        <dbReference type="ARBA" id="ARBA00022989"/>
    </source>
</evidence>
<dbReference type="PANTHER" id="PTHR19229">
    <property type="entry name" value="ATP-BINDING CASSETTE TRANSPORTER SUBFAMILY A ABCA"/>
    <property type="match status" value="1"/>
</dbReference>
<evidence type="ECO:0000256" key="9">
    <source>
        <dbReference type="SAM" id="MobiDB-lite"/>
    </source>
</evidence>
<dbReference type="InterPro" id="IPR003593">
    <property type="entry name" value="AAA+_ATPase"/>
</dbReference>
<feature type="transmembrane region" description="Helical" evidence="10">
    <location>
        <begin position="1167"/>
        <end position="1188"/>
    </location>
</feature>
<dbReference type="GO" id="GO:0016887">
    <property type="term" value="F:ATP hydrolysis activity"/>
    <property type="evidence" value="ECO:0007669"/>
    <property type="project" value="InterPro"/>
</dbReference>
<feature type="transmembrane region" description="Helical" evidence="10">
    <location>
        <begin position="1092"/>
        <end position="1114"/>
    </location>
</feature>
<dbReference type="Pfam" id="PF00005">
    <property type="entry name" value="ABC_tran"/>
    <property type="match status" value="2"/>
</dbReference>
<evidence type="ECO:0000313" key="12">
    <source>
        <dbReference type="EMBL" id="KAB0803838.1"/>
    </source>
</evidence>
<dbReference type="GO" id="GO:0005319">
    <property type="term" value="F:lipid transporter activity"/>
    <property type="evidence" value="ECO:0007669"/>
    <property type="project" value="TreeGrafter"/>
</dbReference>
<accession>A0A5N4B2T2</accession>
<keyword evidence="2" id="KW-0813">Transport</keyword>
<evidence type="ECO:0000256" key="3">
    <source>
        <dbReference type="ARBA" id="ARBA00022692"/>
    </source>
</evidence>
<gene>
    <name evidence="12" type="ORF">PPYR_00808</name>
</gene>
<dbReference type="InterPro" id="IPR056264">
    <property type="entry name" value="R2_ABCA1-4-like"/>
</dbReference>
<evidence type="ECO:0000256" key="10">
    <source>
        <dbReference type="SAM" id="Phobius"/>
    </source>
</evidence>
<reference evidence="12 13" key="1">
    <citation type="journal article" date="2018" name="Elife">
        <title>Firefly genomes illuminate parallel origins of bioluminescence in beetles.</title>
        <authorList>
            <person name="Fallon T.R."/>
            <person name="Lower S.E."/>
            <person name="Chang C.H."/>
            <person name="Bessho-Uehara M."/>
            <person name="Martin G.J."/>
            <person name="Bewick A.J."/>
            <person name="Behringer M."/>
            <person name="Debat H.J."/>
            <person name="Wong I."/>
            <person name="Day J.C."/>
            <person name="Suvorov A."/>
            <person name="Silva C.J."/>
            <person name="Stanger-Hall K.F."/>
            <person name="Hall D.W."/>
            <person name="Schmitz R.J."/>
            <person name="Nelson D.R."/>
            <person name="Lewis S.M."/>
            <person name="Shigenobu S."/>
            <person name="Bybee S.M."/>
            <person name="Larracuente A.M."/>
            <person name="Oba Y."/>
            <person name="Weng J.K."/>
        </authorList>
    </citation>
    <scope>NUCLEOTIDE SEQUENCE [LARGE SCALE GENOMIC DNA]</scope>
    <source>
        <strain evidence="12">1611_PpyrPB1</strain>
        <tissue evidence="12">Whole body</tissue>
    </source>
</reference>
<evidence type="ECO:0000259" key="11">
    <source>
        <dbReference type="PROSITE" id="PS50893"/>
    </source>
</evidence>
<keyword evidence="13" id="KW-1185">Reference proteome</keyword>
<dbReference type="PANTHER" id="PTHR19229:SF250">
    <property type="entry name" value="ABC TRANSPORTER DOMAIN-CONTAINING PROTEIN-RELATED"/>
    <property type="match status" value="1"/>
</dbReference>
<dbReference type="InterPro" id="IPR026082">
    <property type="entry name" value="ABCA"/>
</dbReference>
<dbReference type="Pfam" id="PF23321">
    <property type="entry name" value="R1_ABCA1"/>
    <property type="match status" value="1"/>
</dbReference>
<feature type="domain" description="ABC transporter" evidence="11">
    <location>
        <begin position="504"/>
        <end position="733"/>
    </location>
</feature>
<feature type="transmembrane region" description="Helical" evidence="10">
    <location>
        <begin position="379"/>
        <end position="399"/>
    </location>
</feature>
<evidence type="ECO:0000256" key="4">
    <source>
        <dbReference type="ARBA" id="ARBA00022737"/>
    </source>
</evidence>
<dbReference type="EMBL" id="VVIM01000001">
    <property type="protein sequence ID" value="KAB0803838.1"/>
    <property type="molecule type" value="Genomic_DNA"/>
</dbReference>
<keyword evidence="7 10" id="KW-1133">Transmembrane helix</keyword>
<dbReference type="InParanoid" id="A0A5N4B2T2"/>
<evidence type="ECO:0000256" key="2">
    <source>
        <dbReference type="ARBA" id="ARBA00022448"/>
    </source>
</evidence>
<feature type="transmembrane region" description="Helical" evidence="10">
    <location>
        <begin position="427"/>
        <end position="445"/>
    </location>
</feature>
<keyword evidence="5" id="KW-0547">Nucleotide-binding</keyword>
<feature type="transmembrane region" description="Helical" evidence="10">
    <location>
        <begin position="1134"/>
        <end position="1155"/>
    </location>
</feature>
<evidence type="ECO:0000313" key="13">
    <source>
        <dbReference type="Proteomes" id="UP000327044"/>
    </source>
</evidence>
<feature type="transmembrane region" description="Helical" evidence="10">
    <location>
        <begin position="320"/>
        <end position="341"/>
    </location>
</feature>
<dbReference type="InterPro" id="IPR017871">
    <property type="entry name" value="ABC_transporter-like_CS"/>
</dbReference>
<comment type="subcellular location">
    <subcellularLocation>
        <location evidence="1">Membrane</location>
        <topology evidence="1">Multi-pass membrane protein</topology>
    </subcellularLocation>
</comment>
<evidence type="ECO:0000256" key="6">
    <source>
        <dbReference type="ARBA" id="ARBA00022840"/>
    </source>
</evidence>
<dbReference type="GO" id="GO:0005524">
    <property type="term" value="F:ATP binding"/>
    <property type="evidence" value="ECO:0007669"/>
    <property type="project" value="UniProtKB-KW"/>
</dbReference>
<feature type="transmembrane region" description="Helical" evidence="10">
    <location>
        <begin position="276"/>
        <end position="300"/>
    </location>
</feature>
<keyword evidence="8 10" id="KW-0472">Membrane</keyword>
<feature type="domain" description="ABC transporter" evidence="11">
    <location>
        <begin position="1359"/>
        <end position="1595"/>
    </location>
</feature>
<evidence type="ECO:0000256" key="1">
    <source>
        <dbReference type="ARBA" id="ARBA00004141"/>
    </source>
</evidence>
<dbReference type="FunFam" id="3.40.50.300:FF:002470">
    <property type="entry name" value="ABC transporter, putative"/>
    <property type="match status" value="1"/>
</dbReference>
<dbReference type="InterPro" id="IPR027417">
    <property type="entry name" value="P-loop_NTPase"/>
</dbReference>
<feature type="region of interest" description="Disordered" evidence="9">
    <location>
        <begin position="826"/>
        <end position="846"/>
    </location>
</feature>
<sequence>MAKSPLYRQLLVVLWKNCMIRKFHWFLTICEILVPVTLFMLVVIMRAKLPDLGKEQVNIPTYNEQHPAEYFYHEKFNHKYKIYYAPTTVFTTRLMQNVQIVFQLSNEAVMGFATVAALNSYYEKHGPDEDGMMMVIFNNLTGDPVPKQLNYVIRPYESHVHWETNTLFSKSQQYIPESGSETYMDTGFMALKMALDTSFLEIASGEKAPVAITMQEFPYPPYKNDKGLSEIFQSFLPAVTVFSFVFLCPSVLKRVIEEKSTGIKELMKMMGLKSWMLWLGWFLHAFFVSALSVFIITLLLKGSLWKVEPAVLEYCSGSVFFCFLLLYTAAGITFLFAISTLCHKPTIGVVIGTALWIWTDSILRTFLGKTVNMKWYKKMFVSLLPNTALYHGYITISLYESREVGVSWNNLFTPPTGGKEDVALGDMFVMLIVGMIFYTLLTFYIDAVNPGPYGLAKPFSFPITYIYDCIFKRNKSSRVIDSGDVEVFREYCKVETAPNLKPGIQIKNLYKTFGKQSVVNGLTLDIYEDQITALLGHNGAGKTTTMSIITGLIGATSGKVLISGKDIKYHMGEIRSSLGLCPQHNLHFSNLTVMQHLIFFGMLKGLSMENAAKEAQILLTRMGIAPKKDTLASSMSGGMKRKLSLAIALIGNSRVVILDEPTSGLDPESRREIWDMLLSLRGSRTILITTHFMEEADVLGDRIAIMDHGRLMCYGTSMFLKKEFGAGYHLSLISDGNKTNNQLNEIKQLVTGIIPKAVLEADSGNYITFVLPHEAKSSFSTLFEKLEGKKAALGISNINLSVTTLEEVFLRVGNMVLKEENKSKPLELGSTKSSSRQRLHERLAASTSVRRKGSKKTKLQLWCLFKKRILVAKKKWFIFLCQVVLALVLTFLSVFLGDAVHQMTDSFSSMDFNLTRYGETTVIYGGTDSDGELSKIMQHYDRLVQQQWSATRKTTSVSGEILKEGVANIQFYNQHMVVAAEFNKTSSGQRIVNAMYSNSAIHGAPISFNLIMNAVLKGMVGEEYSIVAGNSPLPVTQGEYVEEASEVEVASLWLLLFPLGMLFLTSTFVLFPHMERVSNIKQLQLMCGIRSFLYWISCYLWDLILYFVTVLLILATVRIYGFVFSKIFSGFNEIGALFVILTAYGFSIIPLAYLFSYKSTAAGAFGAFLMSNLFTSNIMTVIVMVMLLSEEWKKMGVVLKYVLSLSPQFGLTFNSVQFAKKAVRNYNWNIKSAEIRQTVCQFRYNPCCDGDDTPLCIKYKSYFYGDDSMGLSLIIMLFSTVLYFTFLLFLETNIVHRLWDKFLVFIYNQIHRNRKPKGHDELDSAGHEDVFSESKRVYSTLHKEKNENPIYGDETEDLLLVHNLQKVYWGQKVVKGVSFGVKPGDCFGLLGVNGAGKTTTFRMLTGDQPFLDGEARIHSIDDGDVYISKDSKRYLEKVGYCPQFDALNEVLTGREMLRLFAELRGIQEGVEEEINMWLHALGLEEFADNLCGLYSGGNKRKLSIAMALIGSPLLVMLDEPTSGVDPIARRKLWDTIHFIQSQTIKPSIILTSHSMEECEVLCNKLAIMKAGQLECYGTIPKLKEKYGQGYTVMLKLKSCINIVVNHDDTDSTASQSQPLSANSRRDTNLASGDSEEVKNLMLAFENKYKDLCTLRDKHAGLLHYHINDKTKKWSELFKEIEELQRKHTIIEDYNISETSLEEVFLSIARSDPKPAAEIVKCLQQRKFHFLWNFSIIGQGLNFVAAQSARMYLFNFVTIAHKNSHLTIYEIHICNLFVTVS</sequence>
<evidence type="ECO:0000256" key="8">
    <source>
        <dbReference type="ARBA" id="ARBA00023136"/>
    </source>
</evidence>
<dbReference type="PROSITE" id="PS00211">
    <property type="entry name" value="ABC_TRANSPORTER_1"/>
    <property type="match status" value="2"/>
</dbReference>
<feature type="compositionally biased region" description="Polar residues" evidence="9">
    <location>
        <begin position="1611"/>
        <end position="1622"/>
    </location>
</feature>